<keyword evidence="3" id="KW-1185">Reference proteome</keyword>
<keyword evidence="1" id="KW-0472">Membrane</keyword>
<sequence>MENGTGDDLDPAVVERVRRDLAELASDRASAPAVPDVTARVVGALRAESDPAAHALRRPPLPRLHRLGLVVGVGAALAAVIVGTSMLTRDPAPRYPAGPTASQITVSRPATTIPLPDPEIVGLLAQPPDFGPLTDRARRESCLGGLGYAPGTQVLGARPLDMRGKSAVLMLLPPDGPETETVVAVVVEAECNGAHTGLLAEAVVTRT</sequence>
<name>A0AAD1M4P7_9MYCO</name>
<keyword evidence="1" id="KW-1133">Transmembrane helix</keyword>
<dbReference type="AlphaFoldDB" id="A0AAD1M4P7"/>
<dbReference type="KEGG" id="mmor:MMOR_04410"/>
<dbReference type="EMBL" id="AP022560">
    <property type="protein sequence ID" value="BBW99504.1"/>
    <property type="molecule type" value="Genomic_DNA"/>
</dbReference>
<feature type="transmembrane region" description="Helical" evidence="1">
    <location>
        <begin position="67"/>
        <end position="87"/>
    </location>
</feature>
<gene>
    <name evidence="2" type="ORF">MMOR_04410</name>
</gene>
<organism evidence="2 3">
    <name type="scientific">Mycolicibacterium moriokaense</name>
    <dbReference type="NCBI Taxonomy" id="39691"/>
    <lineage>
        <taxon>Bacteria</taxon>
        <taxon>Bacillati</taxon>
        <taxon>Actinomycetota</taxon>
        <taxon>Actinomycetes</taxon>
        <taxon>Mycobacteriales</taxon>
        <taxon>Mycobacteriaceae</taxon>
        <taxon>Mycolicibacterium</taxon>
    </lineage>
</organism>
<keyword evidence="1" id="KW-0812">Transmembrane</keyword>
<evidence type="ECO:0008006" key="4">
    <source>
        <dbReference type="Google" id="ProtNLM"/>
    </source>
</evidence>
<evidence type="ECO:0000256" key="1">
    <source>
        <dbReference type="SAM" id="Phobius"/>
    </source>
</evidence>
<reference evidence="2 3" key="1">
    <citation type="journal article" date="2019" name="Emerg. Microbes Infect.">
        <title>Comprehensive subspecies identification of 175 nontuberculous mycobacteria species based on 7547 genomic profiles.</title>
        <authorList>
            <person name="Matsumoto Y."/>
            <person name="Kinjo T."/>
            <person name="Motooka D."/>
            <person name="Nabeya D."/>
            <person name="Jung N."/>
            <person name="Uechi K."/>
            <person name="Horii T."/>
            <person name="Iida T."/>
            <person name="Fujita J."/>
            <person name="Nakamura S."/>
        </authorList>
    </citation>
    <scope>NUCLEOTIDE SEQUENCE [LARGE SCALE GENOMIC DNA]</scope>
    <source>
        <strain evidence="2 3">JCM 6375</strain>
    </source>
</reference>
<accession>A0AAD1M4P7</accession>
<evidence type="ECO:0000313" key="2">
    <source>
        <dbReference type="EMBL" id="BBW99504.1"/>
    </source>
</evidence>
<dbReference type="RefSeq" id="WP_083151638.1">
    <property type="nucleotide sequence ID" value="NZ_AP022560.1"/>
</dbReference>
<protein>
    <recommendedName>
        <fullName evidence="4">Anti-sigma-M factor RsmA</fullName>
    </recommendedName>
</protein>
<evidence type="ECO:0000313" key="3">
    <source>
        <dbReference type="Proteomes" id="UP000466681"/>
    </source>
</evidence>
<proteinExistence type="predicted"/>
<dbReference type="Proteomes" id="UP000466681">
    <property type="component" value="Chromosome"/>
</dbReference>